<dbReference type="InParanoid" id="A0A151GP24"/>
<evidence type="ECO:0000313" key="2">
    <source>
        <dbReference type="Proteomes" id="UP000076580"/>
    </source>
</evidence>
<dbReference type="Proteomes" id="UP000076580">
    <property type="component" value="Chromosome 02"/>
</dbReference>
<dbReference type="GeneID" id="63718514"/>
<dbReference type="STRING" id="98403.A0A151GP24"/>
<name>A0A151GP24_DRECN</name>
<dbReference type="EMBL" id="LAYC01000002">
    <property type="protein sequence ID" value="KYK58853.1"/>
    <property type="molecule type" value="Genomic_DNA"/>
</dbReference>
<comment type="caution">
    <text evidence="1">The sequence shown here is derived from an EMBL/GenBank/DDBJ whole genome shotgun (WGS) entry which is preliminary data.</text>
</comment>
<proteinExistence type="predicted"/>
<keyword evidence="2" id="KW-1185">Reference proteome</keyword>
<gene>
    <name evidence="1" type="ORF">DCS_05871</name>
</gene>
<reference evidence="1 2" key="1">
    <citation type="journal article" date="2016" name="Sci. Rep.">
        <title>Insights into Adaptations to a Near-Obligate Nematode Endoparasitic Lifestyle from the Finished Genome of Drechmeria coniospora.</title>
        <authorList>
            <person name="Zhang L."/>
            <person name="Zhou Z."/>
            <person name="Guo Q."/>
            <person name="Fokkens L."/>
            <person name="Miskei M."/>
            <person name="Pocsi I."/>
            <person name="Zhang W."/>
            <person name="Chen M."/>
            <person name="Wang L."/>
            <person name="Sun Y."/>
            <person name="Donzelli B.G."/>
            <person name="Gibson D.M."/>
            <person name="Nelson D.R."/>
            <person name="Luo J.G."/>
            <person name="Rep M."/>
            <person name="Liu H."/>
            <person name="Yang S."/>
            <person name="Wang J."/>
            <person name="Krasnoff S.B."/>
            <person name="Xu Y."/>
            <person name="Molnar I."/>
            <person name="Lin M."/>
        </authorList>
    </citation>
    <scope>NUCLEOTIDE SEQUENCE [LARGE SCALE GENOMIC DNA]</scope>
    <source>
        <strain evidence="1 2">ARSEF 6962</strain>
    </source>
</reference>
<dbReference type="AlphaFoldDB" id="A0A151GP24"/>
<dbReference type="RefSeq" id="XP_040658205.1">
    <property type="nucleotide sequence ID" value="XM_040803172.1"/>
</dbReference>
<organism evidence="1 2">
    <name type="scientific">Drechmeria coniospora</name>
    <name type="common">Nematophagous fungus</name>
    <name type="synonym">Meria coniospora</name>
    <dbReference type="NCBI Taxonomy" id="98403"/>
    <lineage>
        <taxon>Eukaryota</taxon>
        <taxon>Fungi</taxon>
        <taxon>Dikarya</taxon>
        <taxon>Ascomycota</taxon>
        <taxon>Pezizomycotina</taxon>
        <taxon>Sordariomycetes</taxon>
        <taxon>Hypocreomycetidae</taxon>
        <taxon>Hypocreales</taxon>
        <taxon>Ophiocordycipitaceae</taxon>
        <taxon>Drechmeria</taxon>
    </lineage>
</organism>
<evidence type="ECO:0000313" key="1">
    <source>
        <dbReference type="EMBL" id="KYK58853.1"/>
    </source>
</evidence>
<protein>
    <submittedName>
        <fullName evidence="1">Uncharacterized protein</fullName>
    </submittedName>
</protein>
<sequence>MPWLPGDRSKCHGDGTSERCLGTAEFCDMSATANVTKGLHPDDVPIFLSLKQQKTSGGTSQIVEAALKHYYQQVRECLAARDLRPFSIIYSSRCNGEGHTEDCMGSKAWCSRPESIKLHGSQEQCLNQRQRSPRKLSNWQFPAAKNQTCISANEACEGSELVCMKGVPFSQRAECLAARTMPLWMWPSSLDQFPDAEVQESVNGSDWWCHNRYGWMNYVDEIECFETRGLQVRNFSDALFKVVRQSMRDTIREMSIKLARNAALHELITNQASAGDAMNATKAEVRLFLKQTLINVKDVIPKSVQVALEHISQP</sequence>
<accession>A0A151GP24</accession>